<evidence type="ECO:0000313" key="1">
    <source>
        <dbReference type="EMBL" id="CAF0881425.1"/>
    </source>
</evidence>
<sequence>MNGKGIGEHAGWYICDGRNGTSDLRGRFVIGRDVFNSTSSYSNIGMQGGLDTVALTSDEMPNHFHAFQAHTTVDGEHS</sequence>
<proteinExistence type="predicted"/>
<protein>
    <recommendedName>
        <fullName evidence="4">Phage tail collar domain-containing protein</fullName>
    </recommendedName>
</protein>
<accession>A0A813YAG4</accession>
<dbReference type="SUPFAM" id="SSF88874">
    <property type="entry name" value="Receptor-binding domain of short tail fibre protein gp12"/>
    <property type="match status" value="1"/>
</dbReference>
<dbReference type="Proteomes" id="UP000663852">
    <property type="component" value="Unassembled WGS sequence"/>
</dbReference>
<name>A0A813YAG4_ADIRI</name>
<dbReference type="Proteomes" id="UP000663828">
    <property type="component" value="Unassembled WGS sequence"/>
</dbReference>
<dbReference type="EMBL" id="CAJNOJ010000328">
    <property type="protein sequence ID" value="CAF1402010.1"/>
    <property type="molecule type" value="Genomic_DNA"/>
</dbReference>
<organism evidence="1 3">
    <name type="scientific">Adineta ricciae</name>
    <name type="common">Rotifer</name>
    <dbReference type="NCBI Taxonomy" id="249248"/>
    <lineage>
        <taxon>Eukaryota</taxon>
        <taxon>Metazoa</taxon>
        <taxon>Spiralia</taxon>
        <taxon>Gnathifera</taxon>
        <taxon>Rotifera</taxon>
        <taxon>Eurotatoria</taxon>
        <taxon>Bdelloidea</taxon>
        <taxon>Adinetida</taxon>
        <taxon>Adinetidae</taxon>
        <taxon>Adineta</taxon>
    </lineage>
</organism>
<gene>
    <name evidence="2" type="ORF">EDS130_LOCUS36077</name>
    <name evidence="1" type="ORF">XAT740_LOCUS7020</name>
</gene>
<dbReference type="OrthoDB" id="10035547at2759"/>
<dbReference type="AlphaFoldDB" id="A0A813YAG4"/>
<evidence type="ECO:0000313" key="2">
    <source>
        <dbReference type="EMBL" id="CAF1402010.1"/>
    </source>
</evidence>
<evidence type="ECO:0008006" key="4">
    <source>
        <dbReference type="Google" id="ProtNLM"/>
    </source>
</evidence>
<evidence type="ECO:0000313" key="3">
    <source>
        <dbReference type="Proteomes" id="UP000663828"/>
    </source>
</evidence>
<dbReference type="EMBL" id="CAJNOR010000329">
    <property type="protein sequence ID" value="CAF0881425.1"/>
    <property type="molecule type" value="Genomic_DNA"/>
</dbReference>
<keyword evidence="3" id="KW-1185">Reference proteome</keyword>
<comment type="caution">
    <text evidence="1">The sequence shown here is derived from an EMBL/GenBank/DDBJ whole genome shotgun (WGS) entry which is preliminary data.</text>
</comment>
<reference evidence="1" key="1">
    <citation type="submission" date="2021-02" db="EMBL/GenBank/DDBJ databases">
        <authorList>
            <person name="Nowell W R."/>
        </authorList>
    </citation>
    <scope>NUCLEOTIDE SEQUENCE</scope>
</reference>